<dbReference type="PANTHER" id="PTHR30193:SF37">
    <property type="entry name" value="INNER MEMBRANE ABC TRANSPORTER PERMEASE PROTEIN YCJO"/>
    <property type="match status" value="1"/>
</dbReference>
<feature type="transmembrane region" description="Helical" evidence="7">
    <location>
        <begin position="63"/>
        <end position="89"/>
    </location>
</feature>
<accession>A0A5C8PRJ6</accession>
<protein>
    <submittedName>
        <fullName evidence="10">Sugar ABC transporter permease</fullName>
    </submittedName>
</protein>
<dbReference type="AlphaFoldDB" id="A0A5C8PRJ6"/>
<sequence>MRFRRSRSTTCSAAACPPASPWAGSRAERRDGAGVSSAGRTQAAGSRIGRHPPGRRLQGAERAWAFAFLVPYAAVFAAFVVFPVGYGLWMARDPALYGELVAEPRYARTAINTLLYVGFGVNVMMFSALLLSGFFLRRQWWVRVLLAIFLLCWALPAVPAFISFHWMLIGEQGLVDSLLRELFGLQGPIWFNNSWLALGSNTIAYIWKWLPFWTLVFIAGRLAIPQEICEAAAIDGAVGVRLFLHVVFPLLANIYVVCTLLATLWTVGDYTTVLLVSMGAPARTSDVLATLGMHYAFDAAQPELGVAAVMSAVPVLVPLALILMRRLHLGEVQL</sequence>
<evidence type="ECO:0000259" key="9">
    <source>
        <dbReference type="PROSITE" id="PS50928"/>
    </source>
</evidence>
<comment type="caution">
    <text evidence="10">The sequence shown here is derived from an EMBL/GenBank/DDBJ whole genome shotgun (WGS) entry which is preliminary data.</text>
</comment>
<feature type="transmembrane region" description="Helical" evidence="7">
    <location>
        <begin position="304"/>
        <end position="324"/>
    </location>
</feature>
<feature type="region of interest" description="Disordered" evidence="8">
    <location>
        <begin position="1"/>
        <end position="55"/>
    </location>
</feature>
<feature type="domain" description="ABC transmembrane type-1" evidence="9">
    <location>
        <begin position="110"/>
        <end position="325"/>
    </location>
</feature>
<dbReference type="SUPFAM" id="SSF161098">
    <property type="entry name" value="MetI-like"/>
    <property type="match status" value="1"/>
</dbReference>
<dbReference type="PANTHER" id="PTHR30193">
    <property type="entry name" value="ABC TRANSPORTER PERMEASE PROTEIN"/>
    <property type="match status" value="1"/>
</dbReference>
<dbReference type="EMBL" id="VDUZ01000006">
    <property type="protein sequence ID" value="TXL78800.1"/>
    <property type="molecule type" value="Genomic_DNA"/>
</dbReference>
<evidence type="ECO:0000256" key="8">
    <source>
        <dbReference type="SAM" id="MobiDB-lite"/>
    </source>
</evidence>
<evidence type="ECO:0000313" key="11">
    <source>
        <dbReference type="Proteomes" id="UP000321638"/>
    </source>
</evidence>
<feature type="transmembrane region" description="Helical" evidence="7">
    <location>
        <begin position="242"/>
        <end position="265"/>
    </location>
</feature>
<dbReference type="Proteomes" id="UP000321638">
    <property type="component" value="Unassembled WGS sequence"/>
</dbReference>
<evidence type="ECO:0000256" key="4">
    <source>
        <dbReference type="ARBA" id="ARBA00022692"/>
    </source>
</evidence>
<comment type="similarity">
    <text evidence="7">Belongs to the binding-protein-dependent transport system permease family.</text>
</comment>
<evidence type="ECO:0000256" key="2">
    <source>
        <dbReference type="ARBA" id="ARBA00022448"/>
    </source>
</evidence>
<keyword evidence="3" id="KW-1003">Cell membrane</keyword>
<evidence type="ECO:0000256" key="7">
    <source>
        <dbReference type="RuleBase" id="RU363032"/>
    </source>
</evidence>
<feature type="transmembrane region" description="Helical" evidence="7">
    <location>
        <begin position="109"/>
        <end position="132"/>
    </location>
</feature>
<dbReference type="GO" id="GO:0055085">
    <property type="term" value="P:transmembrane transport"/>
    <property type="evidence" value="ECO:0007669"/>
    <property type="project" value="InterPro"/>
</dbReference>
<keyword evidence="2 7" id="KW-0813">Transport</keyword>
<comment type="subcellular location">
    <subcellularLocation>
        <location evidence="1 7">Cell membrane</location>
        <topology evidence="1 7">Multi-pass membrane protein</topology>
    </subcellularLocation>
</comment>
<dbReference type="InterPro" id="IPR035906">
    <property type="entry name" value="MetI-like_sf"/>
</dbReference>
<evidence type="ECO:0000256" key="5">
    <source>
        <dbReference type="ARBA" id="ARBA00022989"/>
    </source>
</evidence>
<proteinExistence type="inferred from homology"/>
<feature type="transmembrane region" description="Helical" evidence="7">
    <location>
        <begin position="144"/>
        <end position="169"/>
    </location>
</feature>
<dbReference type="Pfam" id="PF00528">
    <property type="entry name" value="BPD_transp_1"/>
    <property type="match status" value="1"/>
</dbReference>
<dbReference type="OrthoDB" id="9805778at2"/>
<dbReference type="Gene3D" id="1.10.3720.10">
    <property type="entry name" value="MetI-like"/>
    <property type="match status" value="1"/>
</dbReference>
<gene>
    <name evidence="10" type="ORF">FHP25_07340</name>
</gene>
<keyword evidence="6 7" id="KW-0472">Membrane</keyword>
<keyword evidence="4 7" id="KW-0812">Transmembrane</keyword>
<keyword evidence="5 7" id="KW-1133">Transmembrane helix</keyword>
<dbReference type="GO" id="GO:0005886">
    <property type="term" value="C:plasma membrane"/>
    <property type="evidence" value="ECO:0007669"/>
    <property type="project" value="UniProtKB-SubCell"/>
</dbReference>
<evidence type="ECO:0000256" key="6">
    <source>
        <dbReference type="ARBA" id="ARBA00023136"/>
    </source>
</evidence>
<keyword evidence="11" id="KW-1185">Reference proteome</keyword>
<dbReference type="InterPro" id="IPR000515">
    <property type="entry name" value="MetI-like"/>
</dbReference>
<dbReference type="CDD" id="cd06261">
    <property type="entry name" value="TM_PBP2"/>
    <property type="match status" value="1"/>
</dbReference>
<dbReference type="PROSITE" id="PS50928">
    <property type="entry name" value="ABC_TM1"/>
    <property type="match status" value="1"/>
</dbReference>
<evidence type="ECO:0000256" key="3">
    <source>
        <dbReference type="ARBA" id="ARBA00022475"/>
    </source>
</evidence>
<name>A0A5C8PRJ6_9HYPH</name>
<organism evidence="10 11">
    <name type="scientific">Vineibacter terrae</name>
    <dbReference type="NCBI Taxonomy" id="2586908"/>
    <lineage>
        <taxon>Bacteria</taxon>
        <taxon>Pseudomonadati</taxon>
        <taxon>Pseudomonadota</taxon>
        <taxon>Alphaproteobacteria</taxon>
        <taxon>Hyphomicrobiales</taxon>
        <taxon>Vineibacter</taxon>
    </lineage>
</organism>
<evidence type="ECO:0000256" key="1">
    <source>
        <dbReference type="ARBA" id="ARBA00004651"/>
    </source>
</evidence>
<dbReference type="InterPro" id="IPR051393">
    <property type="entry name" value="ABC_transporter_permease"/>
</dbReference>
<evidence type="ECO:0000313" key="10">
    <source>
        <dbReference type="EMBL" id="TXL78800.1"/>
    </source>
</evidence>
<reference evidence="10 11" key="1">
    <citation type="submission" date="2019-06" db="EMBL/GenBank/DDBJ databases">
        <title>New taxonomy in bacterial strain CC-CFT640, isolated from vineyard.</title>
        <authorList>
            <person name="Lin S.-Y."/>
            <person name="Tsai C.-F."/>
            <person name="Young C.-C."/>
        </authorList>
    </citation>
    <scope>NUCLEOTIDE SEQUENCE [LARGE SCALE GENOMIC DNA]</scope>
    <source>
        <strain evidence="10 11">CC-CFT640</strain>
    </source>
</reference>
<feature type="compositionally biased region" description="Low complexity" evidence="8">
    <location>
        <begin position="8"/>
        <end position="17"/>
    </location>
</feature>